<organism evidence="6 7">
    <name type="scientific">Candidatus Jorgensenbacteria bacterium RIFCSPLOWO2_12_FULL_42_11</name>
    <dbReference type="NCBI Taxonomy" id="1798473"/>
    <lineage>
        <taxon>Bacteria</taxon>
        <taxon>Candidatus Joergenseniibacteriota</taxon>
    </lineage>
</organism>
<name>A0A1F6C112_9BACT</name>
<dbReference type="InterPro" id="IPR016035">
    <property type="entry name" value="Acyl_Trfase/lysoPLipase"/>
</dbReference>
<accession>A0A1F6C112</accession>
<dbReference type="EMBL" id="MFKM01000032">
    <property type="protein sequence ID" value="OGG42894.1"/>
    <property type="molecule type" value="Genomic_DNA"/>
</dbReference>
<dbReference type="GO" id="GO:0016787">
    <property type="term" value="F:hydrolase activity"/>
    <property type="evidence" value="ECO:0007669"/>
    <property type="project" value="UniProtKB-UniRule"/>
</dbReference>
<evidence type="ECO:0000256" key="2">
    <source>
        <dbReference type="ARBA" id="ARBA00022963"/>
    </source>
</evidence>
<dbReference type="SUPFAM" id="SSF52151">
    <property type="entry name" value="FabD/lysophospholipase-like"/>
    <property type="match status" value="1"/>
</dbReference>
<evidence type="ECO:0000256" key="1">
    <source>
        <dbReference type="ARBA" id="ARBA00022801"/>
    </source>
</evidence>
<gene>
    <name evidence="6" type="ORF">A3G50_00705</name>
</gene>
<evidence type="ECO:0000256" key="4">
    <source>
        <dbReference type="PROSITE-ProRule" id="PRU01161"/>
    </source>
</evidence>
<dbReference type="GO" id="GO:0016042">
    <property type="term" value="P:lipid catabolic process"/>
    <property type="evidence" value="ECO:0007669"/>
    <property type="project" value="UniProtKB-UniRule"/>
</dbReference>
<dbReference type="PROSITE" id="PS51635">
    <property type="entry name" value="PNPLA"/>
    <property type="match status" value="1"/>
</dbReference>
<feature type="short sequence motif" description="DGA/G" evidence="4">
    <location>
        <begin position="126"/>
        <end position="128"/>
    </location>
</feature>
<dbReference type="AlphaFoldDB" id="A0A1F6C112"/>
<sequence length="253" mass="28000">ISFIVGTSMGALVGGWYAATKNIVSLENIFLNAGKDDLLKFKKIIKKKDGESLRAKGHIFTDFLGDALNAKNIEDCGIPFRAIATDIKNGDEVVMERGSLLEAIRASAALPIIFEPVSLDGRLLMDGGFSNPVPADIVKKMGADFVIAVDISSKWLDISEKPFSWMRLPFLISNVLDAAAYQLSKPRLESADVILRPLVLNFGWFDFGMAPEIIRAGVKEAKSNLKLIFNRTGHLEPVKTPFEKFLDFLFYQE</sequence>
<dbReference type="Pfam" id="PF01734">
    <property type="entry name" value="Patatin"/>
    <property type="match status" value="1"/>
</dbReference>
<reference evidence="6 7" key="1">
    <citation type="journal article" date="2016" name="Nat. Commun.">
        <title>Thousands of microbial genomes shed light on interconnected biogeochemical processes in an aquifer system.</title>
        <authorList>
            <person name="Anantharaman K."/>
            <person name="Brown C.T."/>
            <person name="Hug L.A."/>
            <person name="Sharon I."/>
            <person name="Castelle C.J."/>
            <person name="Probst A.J."/>
            <person name="Thomas B.C."/>
            <person name="Singh A."/>
            <person name="Wilkins M.J."/>
            <person name="Karaoz U."/>
            <person name="Brodie E.L."/>
            <person name="Williams K.H."/>
            <person name="Hubbard S.S."/>
            <person name="Banfield J.F."/>
        </authorList>
    </citation>
    <scope>NUCLEOTIDE SEQUENCE [LARGE SCALE GENOMIC DNA]</scope>
</reference>
<feature type="active site" description="Proton acceptor" evidence="4">
    <location>
        <position position="126"/>
    </location>
</feature>
<evidence type="ECO:0000313" key="7">
    <source>
        <dbReference type="Proteomes" id="UP000176633"/>
    </source>
</evidence>
<dbReference type="InterPro" id="IPR050301">
    <property type="entry name" value="NTE"/>
</dbReference>
<dbReference type="InterPro" id="IPR002641">
    <property type="entry name" value="PNPLA_dom"/>
</dbReference>
<dbReference type="STRING" id="1798473.A3G50_00705"/>
<feature type="domain" description="PNPLA" evidence="5">
    <location>
        <begin position="1"/>
        <end position="139"/>
    </location>
</feature>
<evidence type="ECO:0000256" key="3">
    <source>
        <dbReference type="ARBA" id="ARBA00023098"/>
    </source>
</evidence>
<dbReference type="PANTHER" id="PTHR14226:SF29">
    <property type="entry name" value="NEUROPATHY TARGET ESTERASE SWS"/>
    <property type="match status" value="1"/>
</dbReference>
<evidence type="ECO:0000259" key="5">
    <source>
        <dbReference type="PROSITE" id="PS51635"/>
    </source>
</evidence>
<evidence type="ECO:0000313" key="6">
    <source>
        <dbReference type="EMBL" id="OGG42894.1"/>
    </source>
</evidence>
<protein>
    <recommendedName>
        <fullName evidence="5">PNPLA domain-containing protein</fullName>
    </recommendedName>
</protein>
<keyword evidence="1 4" id="KW-0378">Hydrolase</keyword>
<feature type="non-terminal residue" evidence="6">
    <location>
        <position position="1"/>
    </location>
</feature>
<dbReference type="Gene3D" id="3.40.1090.10">
    <property type="entry name" value="Cytosolic phospholipase A2 catalytic domain"/>
    <property type="match status" value="1"/>
</dbReference>
<keyword evidence="3 4" id="KW-0443">Lipid metabolism</keyword>
<dbReference type="Proteomes" id="UP000176633">
    <property type="component" value="Unassembled WGS sequence"/>
</dbReference>
<feature type="short sequence motif" description="GXSXG" evidence="4">
    <location>
        <begin position="6"/>
        <end position="10"/>
    </location>
</feature>
<comment type="caution">
    <text evidence="4">Lacks conserved residue(s) required for the propagation of feature annotation.</text>
</comment>
<comment type="caution">
    <text evidence="6">The sequence shown here is derived from an EMBL/GenBank/DDBJ whole genome shotgun (WGS) entry which is preliminary data.</text>
</comment>
<feature type="active site" description="Nucleophile" evidence="4">
    <location>
        <position position="8"/>
    </location>
</feature>
<dbReference type="PANTHER" id="PTHR14226">
    <property type="entry name" value="NEUROPATHY TARGET ESTERASE/SWISS CHEESE D.MELANOGASTER"/>
    <property type="match status" value="1"/>
</dbReference>
<keyword evidence="2 4" id="KW-0442">Lipid degradation</keyword>
<proteinExistence type="predicted"/>